<name>A0A4S5CK71_AERVE</name>
<evidence type="ECO:0000313" key="3">
    <source>
        <dbReference type="Proteomes" id="UP000309618"/>
    </source>
</evidence>
<dbReference type="RefSeq" id="WP_136501874.1">
    <property type="nucleotide sequence ID" value="NZ_SSUX01000008.1"/>
</dbReference>
<reference evidence="2 3" key="1">
    <citation type="submission" date="2019-04" db="EMBL/GenBank/DDBJ databases">
        <title>Comparative genomics of Aeromonas veronii strains pathogenic to fish.</title>
        <authorList>
            <person name="Cascarano M.C."/>
            <person name="Smyrli M."/>
            <person name="Katharios P."/>
        </authorList>
    </citation>
    <scope>NUCLEOTIDE SEQUENCE [LARGE SCALE GENOMIC DNA]</scope>
    <source>
        <strain evidence="2 3">XU1</strain>
    </source>
</reference>
<evidence type="ECO:0008006" key="4">
    <source>
        <dbReference type="Google" id="ProtNLM"/>
    </source>
</evidence>
<keyword evidence="1" id="KW-0812">Transmembrane</keyword>
<protein>
    <recommendedName>
        <fullName evidence="4">Holin</fullName>
    </recommendedName>
</protein>
<feature type="transmembrane region" description="Helical" evidence="1">
    <location>
        <begin position="12"/>
        <end position="35"/>
    </location>
</feature>
<feature type="transmembrane region" description="Helical" evidence="1">
    <location>
        <begin position="41"/>
        <end position="58"/>
    </location>
</feature>
<keyword evidence="1" id="KW-1133">Transmembrane helix</keyword>
<keyword evidence="1" id="KW-0472">Membrane</keyword>
<gene>
    <name evidence="2" type="ORF">E8Q35_12770</name>
</gene>
<proteinExistence type="predicted"/>
<organism evidence="2 3">
    <name type="scientific">Aeromonas veronii</name>
    <dbReference type="NCBI Taxonomy" id="654"/>
    <lineage>
        <taxon>Bacteria</taxon>
        <taxon>Pseudomonadati</taxon>
        <taxon>Pseudomonadota</taxon>
        <taxon>Gammaproteobacteria</taxon>
        <taxon>Aeromonadales</taxon>
        <taxon>Aeromonadaceae</taxon>
        <taxon>Aeromonas</taxon>
    </lineage>
</organism>
<dbReference type="Proteomes" id="UP000309618">
    <property type="component" value="Unassembled WGS sequence"/>
</dbReference>
<dbReference type="EMBL" id="SSUX01000008">
    <property type="protein sequence ID" value="THJ45051.1"/>
    <property type="molecule type" value="Genomic_DNA"/>
</dbReference>
<accession>A0A4S5CK71</accession>
<evidence type="ECO:0000313" key="2">
    <source>
        <dbReference type="EMBL" id="THJ45051.1"/>
    </source>
</evidence>
<evidence type="ECO:0000256" key="1">
    <source>
        <dbReference type="SAM" id="Phobius"/>
    </source>
</evidence>
<sequence>MEKPNWYDYIKAALAVQGNLLFLALFTILLLVYGWVEGSSMALNLSIFTGIAGYLALWSQYNVTDRIKTKAVVIAARRKQPEA</sequence>
<comment type="caution">
    <text evidence="2">The sequence shown here is derived from an EMBL/GenBank/DDBJ whole genome shotgun (WGS) entry which is preliminary data.</text>
</comment>
<dbReference type="AlphaFoldDB" id="A0A4S5CK71"/>